<dbReference type="Proteomes" id="UP000006050">
    <property type="component" value="Chromosome"/>
</dbReference>
<organism evidence="1 2">
    <name type="scientific">Belliella baltica (strain DSM 15883 / CIP 108006 / LMG 21964 / BA134)</name>
    <dbReference type="NCBI Taxonomy" id="866536"/>
    <lineage>
        <taxon>Bacteria</taxon>
        <taxon>Pseudomonadati</taxon>
        <taxon>Bacteroidota</taxon>
        <taxon>Cytophagia</taxon>
        <taxon>Cytophagales</taxon>
        <taxon>Cyclobacteriaceae</taxon>
        <taxon>Belliella</taxon>
    </lineage>
</organism>
<dbReference type="CDD" id="cd12870">
    <property type="entry name" value="MqsA"/>
    <property type="match status" value="1"/>
</dbReference>
<protein>
    <submittedName>
        <fullName evidence="1">YgiT-type zinc finger domain protein</fullName>
    </submittedName>
</protein>
<evidence type="ECO:0000313" key="1">
    <source>
        <dbReference type="EMBL" id="AFL85058.1"/>
    </source>
</evidence>
<sequence length="75" mass="8153">MECSICKNGETASGFVTVTLERGGTIVLIKNVPADVCQNCNHYYLDAQTTKMILDKGQEAYDKGAELEVVKLNVA</sequence>
<dbReference type="EMBL" id="CP003281">
    <property type="protein sequence ID" value="AFL85058.1"/>
    <property type="molecule type" value="Genomic_DNA"/>
</dbReference>
<evidence type="ECO:0000313" key="2">
    <source>
        <dbReference type="Proteomes" id="UP000006050"/>
    </source>
</evidence>
<dbReference type="Gene3D" id="3.10.20.860">
    <property type="match status" value="1"/>
</dbReference>
<dbReference type="OrthoDB" id="9812340at2"/>
<dbReference type="AlphaFoldDB" id="I3Z740"/>
<dbReference type="HOGENOM" id="CLU_174612_4_1_10"/>
<proteinExistence type="predicted"/>
<dbReference type="NCBIfam" id="TIGR03831">
    <property type="entry name" value="YgiT_finger"/>
    <property type="match status" value="1"/>
</dbReference>
<gene>
    <name evidence="1" type="ordered locus">Belba_2504</name>
</gene>
<dbReference type="InterPro" id="IPR022453">
    <property type="entry name" value="Znf_MqsA-type"/>
</dbReference>
<accession>I3Z740</accession>
<dbReference type="RefSeq" id="WP_014773016.1">
    <property type="nucleotide sequence ID" value="NC_018010.1"/>
</dbReference>
<dbReference type="KEGG" id="bbd:Belba_2504"/>
<dbReference type="eggNOG" id="ENOG5032ZX6">
    <property type="taxonomic scope" value="Bacteria"/>
</dbReference>
<keyword evidence="2" id="KW-1185">Reference proteome</keyword>
<dbReference type="PATRIC" id="fig|866536.3.peg.2584"/>
<dbReference type="STRING" id="866536.Belba_2504"/>
<name>I3Z740_BELBD</name>
<reference evidence="2" key="1">
    <citation type="submission" date="2012-06" db="EMBL/GenBank/DDBJ databases">
        <title>The complete genome of Belliella baltica DSM 15883.</title>
        <authorList>
            <person name="Lucas S."/>
            <person name="Copeland A."/>
            <person name="Lapidus A."/>
            <person name="Goodwin L."/>
            <person name="Pitluck S."/>
            <person name="Peters L."/>
            <person name="Mikhailova N."/>
            <person name="Davenport K."/>
            <person name="Kyrpides N."/>
            <person name="Mavromatis K."/>
            <person name="Pagani I."/>
            <person name="Ivanova N."/>
            <person name="Ovchinnikova G."/>
            <person name="Zeytun A."/>
            <person name="Detter J.C."/>
            <person name="Han C."/>
            <person name="Land M."/>
            <person name="Hauser L."/>
            <person name="Markowitz V."/>
            <person name="Cheng J.-F."/>
            <person name="Hugenholtz P."/>
            <person name="Woyke T."/>
            <person name="Wu D."/>
            <person name="Tindall B."/>
            <person name="Pomrenke H."/>
            <person name="Brambilla E."/>
            <person name="Klenk H.-P."/>
            <person name="Eisen J.A."/>
        </authorList>
    </citation>
    <scope>NUCLEOTIDE SEQUENCE [LARGE SCALE GENOMIC DNA]</scope>
    <source>
        <strain evidence="2">DSM 15883 / CIP 108006 / LMG 21964 / BA134</strain>
    </source>
</reference>